<evidence type="ECO:0000313" key="2">
    <source>
        <dbReference type="EMBL" id="MPC18357.1"/>
    </source>
</evidence>
<comment type="caution">
    <text evidence="2">The sequence shown here is derived from an EMBL/GenBank/DDBJ whole genome shotgun (WGS) entry which is preliminary data.</text>
</comment>
<accession>A0A5B7DAS4</accession>
<reference evidence="2 3" key="1">
    <citation type="submission" date="2019-05" db="EMBL/GenBank/DDBJ databases">
        <title>Another draft genome of Portunus trituberculatus and its Hox gene families provides insights of decapod evolution.</title>
        <authorList>
            <person name="Jeong J.-H."/>
            <person name="Song I."/>
            <person name="Kim S."/>
            <person name="Choi T."/>
            <person name="Kim D."/>
            <person name="Ryu S."/>
            <person name="Kim W."/>
        </authorList>
    </citation>
    <scope>NUCLEOTIDE SEQUENCE [LARGE SCALE GENOMIC DNA]</scope>
    <source>
        <tissue evidence="2">Muscle</tissue>
    </source>
</reference>
<dbReference type="PROSITE" id="PS51257">
    <property type="entry name" value="PROKAR_LIPOPROTEIN"/>
    <property type="match status" value="1"/>
</dbReference>
<proteinExistence type="predicted"/>
<organism evidence="2 3">
    <name type="scientific">Portunus trituberculatus</name>
    <name type="common">Swimming crab</name>
    <name type="synonym">Neptunus trituberculatus</name>
    <dbReference type="NCBI Taxonomy" id="210409"/>
    <lineage>
        <taxon>Eukaryota</taxon>
        <taxon>Metazoa</taxon>
        <taxon>Ecdysozoa</taxon>
        <taxon>Arthropoda</taxon>
        <taxon>Crustacea</taxon>
        <taxon>Multicrustacea</taxon>
        <taxon>Malacostraca</taxon>
        <taxon>Eumalacostraca</taxon>
        <taxon>Eucarida</taxon>
        <taxon>Decapoda</taxon>
        <taxon>Pleocyemata</taxon>
        <taxon>Brachyura</taxon>
        <taxon>Eubrachyura</taxon>
        <taxon>Portunoidea</taxon>
        <taxon>Portunidae</taxon>
        <taxon>Portuninae</taxon>
        <taxon>Portunus</taxon>
    </lineage>
</organism>
<gene>
    <name evidence="2" type="ORF">E2C01_011235</name>
</gene>
<dbReference type="Proteomes" id="UP000324222">
    <property type="component" value="Unassembled WGS sequence"/>
</dbReference>
<keyword evidence="1" id="KW-0812">Transmembrane</keyword>
<keyword evidence="1" id="KW-0472">Membrane</keyword>
<dbReference type="EMBL" id="VSRR010000672">
    <property type="protein sequence ID" value="MPC18357.1"/>
    <property type="molecule type" value="Genomic_DNA"/>
</dbReference>
<keyword evidence="3" id="KW-1185">Reference proteome</keyword>
<protein>
    <submittedName>
        <fullName evidence="2">Uncharacterized protein</fullName>
    </submittedName>
</protein>
<dbReference type="AlphaFoldDB" id="A0A5B7DAS4"/>
<sequence>MKGDKEMEMSSAVFLAVSTSTVSCRALSRVRMLVISEESIWFSWYMSFTASEPSSPTILLPWDSTLSCCISCRRIAMALLALSWFTITLFLMLRARLAYFRVFSVSMKSVSLGETQAIIRVRLLPV</sequence>
<evidence type="ECO:0000313" key="3">
    <source>
        <dbReference type="Proteomes" id="UP000324222"/>
    </source>
</evidence>
<name>A0A5B7DAS4_PORTR</name>
<keyword evidence="1" id="KW-1133">Transmembrane helix</keyword>
<evidence type="ECO:0000256" key="1">
    <source>
        <dbReference type="SAM" id="Phobius"/>
    </source>
</evidence>
<feature type="transmembrane region" description="Helical" evidence="1">
    <location>
        <begin position="75"/>
        <end position="93"/>
    </location>
</feature>